<dbReference type="GO" id="GO:0016787">
    <property type="term" value="F:hydrolase activity"/>
    <property type="evidence" value="ECO:0007669"/>
    <property type="project" value="UniProtKB-KW"/>
</dbReference>
<protein>
    <submittedName>
        <fullName evidence="2">Alpha/beta fold hydrolase</fullName>
    </submittedName>
</protein>
<dbReference type="SUPFAM" id="SSF53474">
    <property type="entry name" value="alpha/beta-Hydrolases"/>
    <property type="match status" value="1"/>
</dbReference>
<organism evidence="2 3">
    <name type="scientific">Paenibacillus woosongensis</name>
    <dbReference type="NCBI Taxonomy" id="307580"/>
    <lineage>
        <taxon>Bacteria</taxon>
        <taxon>Bacillati</taxon>
        <taxon>Bacillota</taxon>
        <taxon>Bacilli</taxon>
        <taxon>Bacillales</taxon>
        <taxon>Paenibacillaceae</taxon>
        <taxon>Paenibacillus</taxon>
    </lineage>
</organism>
<keyword evidence="2" id="KW-0378">Hydrolase</keyword>
<sequence length="248" mass="27787">MSLFYIESGDTKAPLLVFLHGGGVSGWMWDKQIEHFQDYHCLVPDLPGHGQSSSIPFSISGSAEFIAKLIEPMAQGKTVVLIGFSLGAQVALQLLSMRPQAFDYAIINSALVRPIPLAKQIIGPSIKLTHWLMKNRSFSKLQAKQLYIGKDRLENYYQETYRMKAETLIAILQENMTFRIPEQFHQSSAKILVTVGEKEKKMMRKSAAEIAGSNSNCKSMVIPHIGHGVTLAQPELFNKIVESWIRKP</sequence>
<dbReference type="InterPro" id="IPR000073">
    <property type="entry name" value="AB_hydrolase_1"/>
</dbReference>
<proteinExistence type="predicted"/>
<dbReference type="PANTHER" id="PTHR43798">
    <property type="entry name" value="MONOACYLGLYCEROL LIPASE"/>
    <property type="match status" value="1"/>
</dbReference>
<accession>A0A7X3CLS9</accession>
<dbReference type="AlphaFoldDB" id="A0A7X3CLS9"/>
<evidence type="ECO:0000313" key="3">
    <source>
        <dbReference type="Proteomes" id="UP000447876"/>
    </source>
</evidence>
<feature type="domain" description="AB hydrolase-1" evidence="1">
    <location>
        <begin position="16"/>
        <end position="238"/>
    </location>
</feature>
<dbReference type="Proteomes" id="UP000447876">
    <property type="component" value="Unassembled WGS sequence"/>
</dbReference>
<evidence type="ECO:0000259" key="1">
    <source>
        <dbReference type="Pfam" id="PF12697"/>
    </source>
</evidence>
<dbReference type="Pfam" id="PF12697">
    <property type="entry name" value="Abhydrolase_6"/>
    <property type="match status" value="1"/>
</dbReference>
<reference evidence="2 3" key="1">
    <citation type="submission" date="2019-11" db="EMBL/GenBank/DDBJ databases">
        <title>Draft genome sequences of five Paenibacillus species of dairy origin.</title>
        <authorList>
            <person name="Olajide A.M."/>
            <person name="Chen S."/>
            <person name="Lapointe G."/>
        </authorList>
    </citation>
    <scope>NUCLEOTIDE SEQUENCE [LARGE SCALE GENOMIC DNA]</scope>
    <source>
        <strain evidence="2 3">12CR55</strain>
    </source>
</reference>
<dbReference type="RefSeq" id="WP_155608999.1">
    <property type="nucleotide sequence ID" value="NZ_WNZW01000001.1"/>
</dbReference>
<dbReference type="InterPro" id="IPR050266">
    <property type="entry name" value="AB_hydrolase_sf"/>
</dbReference>
<dbReference type="InterPro" id="IPR029058">
    <property type="entry name" value="AB_hydrolase_fold"/>
</dbReference>
<dbReference type="EMBL" id="WNZW01000001">
    <property type="protein sequence ID" value="MUG43512.1"/>
    <property type="molecule type" value="Genomic_DNA"/>
</dbReference>
<dbReference type="OrthoDB" id="9776853at2"/>
<evidence type="ECO:0000313" key="2">
    <source>
        <dbReference type="EMBL" id="MUG43512.1"/>
    </source>
</evidence>
<dbReference type="Gene3D" id="3.40.50.1820">
    <property type="entry name" value="alpha/beta hydrolase"/>
    <property type="match status" value="1"/>
</dbReference>
<comment type="caution">
    <text evidence="2">The sequence shown here is derived from an EMBL/GenBank/DDBJ whole genome shotgun (WGS) entry which is preliminary data.</text>
</comment>
<gene>
    <name evidence="2" type="ORF">GNP95_00575</name>
</gene>
<name>A0A7X3CLS9_9BACL</name>